<dbReference type="SUPFAM" id="SSF54523">
    <property type="entry name" value="Pili subunits"/>
    <property type="match status" value="1"/>
</dbReference>
<dbReference type="AlphaFoldDB" id="A0A844G0U1"/>
<accession>A0A844G0U1</accession>
<dbReference type="PANTHER" id="PTHR30093:SF2">
    <property type="entry name" value="TYPE II SECRETION SYSTEM PROTEIN H"/>
    <property type="match status" value="1"/>
</dbReference>
<dbReference type="Proteomes" id="UP000435649">
    <property type="component" value="Unassembled WGS sequence"/>
</dbReference>
<evidence type="ECO:0000313" key="3">
    <source>
        <dbReference type="EMBL" id="MST96139.1"/>
    </source>
</evidence>
<dbReference type="Pfam" id="PF07596">
    <property type="entry name" value="SBP_bac_10"/>
    <property type="match status" value="1"/>
</dbReference>
<proteinExistence type="predicted"/>
<keyword evidence="4" id="KW-1185">Reference proteome</keyword>
<dbReference type="PANTHER" id="PTHR30093">
    <property type="entry name" value="GENERAL SECRETION PATHWAY PROTEIN G"/>
    <property type="match status" value="1"/>
</dbReference>
<reference evidence="3 4" key="1">
    <citation type="submission" date="2019-08" db="EMBL/GenBank/DDBJ databases">
        <title>In-depth cultivation of the pig gut microbiome towards novel bacterial diversity and tailored functional studies.</title>
        <authorList>
            <person name="Wylensek D."/>
            <person name="Hitch T.C.A."/>
            <person name="Clavel T."/>
        </authorList>
    </citation>
    <scope>NUCLEOTIDE SEQUENCE [LARGE SCALE GENOMIC DNA]</scope>
    <source>
        <strain evidence="3 4">BBE-744-WT-12</strain>
    </source>
</reference>
<comment type="caution">
    <text evidence="3">The sequence shown here is derived from an EMBL/GenBank/DDBJ whole genome shotgun (WGS) entry which is preliminary data.</text>
</comment>
<feature type="transmembrane region" description="Helical" evidence="1">
    <location>
        <begin position="7"/>
        <end position="29"/>
    </location>
</feature>
<dbReference type="EMBL" id="VUNS01000002">
    <property type="protein sequence ID" value="MST96139.1"/>
    <property type="molecule type" value="Genomic_DNA"/>
</dbReference>
<name>A0A844G0U1_9BACT</name>
<gene>
    <name evidence="3" type="ORF">FYJ85_03650</name>
</gene>
<dbReference type="Gene3D" id="3.30.700.10">
    <property type="entry name" value="Glycoprotein, Type 4 Pilin"/>
    <property type="match status" value="1"/>
</dbReference>
<dbReference type="InterPro" id="IPR012902">
    <property type="entry name" value="N_methyl_site"/>
</dbReference>
<dbReference type="InterPro" id="IPR045584">
    <property type="entry name" value="Pilin-like"/>
</dbReference>
<dbReference type="RefSeq" id="WP_154417024.1">
    <property type="nucleotide sequence ID" value="NZ_CALXOB010000013.1"/>
</dbReference>
<keyword evidence="1" id="KW-0812">Transmembrane</keyword>
<protein>
    <submittedName>
        <fullName evidence="3">DUF1559 domain-containing protein</fullName>
    </submittedName>
</protein>
<evidence type="ECO:0000259" key="2">
    <source>
        <dbReference type="Pfam" id="PF07596"/>
    </source>
</evidence>
<keyword evidence="1" id="KW-0472">Membrane</keyword>
<feature type="domain" description="DUF1559" evidence="2">
    <location>
        <begin position="31"/>
        <end position="112"/>
    </location>
</feature>
<evidence type="ECO:0000313" key="4">
    <source>
        <dbReference type="Proteomes" id="UP000435649"/>
    </source>
</evidence>
<sequence length="239" mass="26511">MRRTRFTLIELLVVIAIIAILASMLLPALNKARDTAKASSCTGNFKQIGLGMCQYIDDFNGAFPPTFDGQGVNMGWWYADGCPTDPAKWVIRSDSYGSWIPRVYPYMRNAKAYLCPVENGRGYSVEQHLQNDYSISKIFGILEKSGKQLKNPSSVFVISEGWEGPNIYTAYSIEVRHNTSANMLFADGHVKLRGRGEIYTDWEAFYPEAVDGVHVSNPFPGTAAAWQASNALPVLPGQQ</sequence>
<dbReference type="InterPro" id="IPR011453">
    <property type="entry name" value="DUF1559"/>
</dbReference>
<organism evidence="3 4">
    <name type="scientific">Victivallis lenta</name>
    <dbReference type="NCBI Taxonomy" id="2606640"/>
    <lineage>
        <taxon>Bacteria</taxon>
        <taxon>Pseudomonadati</taxon>
        <taxon>Lentisphaerota</taxon>
        <taxon>Lentisphaeria</taxon>
        <taxon>Victivallales</taxon>
        <taxon>Victivallaceae</taxon>
        <taxon>Victivallis</taxon>
    </lineage>
</organism>
<keyword evidence="1" id="KW-1133">Transmembrane helix</keyword>
<evidence type="ECO:0000256" key="1">
    <source>
        <dbReference type="SAM" id="Phobius"/>
    </source>
</evidence>
<dbReference type="NCBIfam" id="TIGR02532">
    <property type="entry name" value="IV_pilin_GFxxxE"/>
    <property type="match status" value="1"/>
</dbReference>